<keyword evidence="4" id="KW-0547">Nucleotide-binding</keyword>
<reference evidence="16 18" key="3">
    <citation type="submission" date="2018-06" db="EMBL/GenBank/DDBJ databases">
        <authorList>
            <consortium name="Pathogen Informatics"/>
            <person name="Doyle S."/>
        </authorList>
    </citation>
    <scope>NUCLEOTIDE SEQUENCE [LARGE SCALE GENOMIC DNA]</scope>
    <source>
        <strain evidence="16 18">NCTC13834</strain>
    </source>
</reference>
<dbReference type="Proteomes" id="UP000664081">
    <property type="component" value="Unassembled WGS sequence"/>
</dbReference>
<dbReference type="GO" id="GO:0016887">
    <property type="term" value="F:ATP hydrolysis activity"/>
    <property type="evidence" value="ECO:0007669"/>
    <property type="project" value="InterPro"/>
</dbReference>
<evidence type="ECO:0000256" key="9">
    <source>
        <dbReference type="ARBA" id="ARBA00052482"/>
    </source>
</evidence>
<dbReference type="PROSITE" id="PS50893">
    <property type="entry name" value="ABC_TRANSPORTER_2"/>
    <property type="match status" value="1"/>
</dbReference>
<dbReference type="Gene3D" id="3.40.50.300">
    <property type="entry name" value="P-loop containing nucleotide triphosphate hydrolases"/>
    <property type="match status" value="1"/>
</dbReference>
<evidence type="ECO:0000256" key="11">
    <source>
        <dbReference type="ARBA" id="ARBA00066388"/>
    </source>
</evidence>
<dbReference type="Pfam" id="PF00005">
    <property type="entry name" value="ABC_tran"/>
    <property type="match status" value="1"/>
</dbReference>
<evidence type="ECO:0000259" key="13">
    <source>
        <dbReference type="PROSITE" id="PS50893"/>
    </source>
</evidence>
<dbReference type="InterPro" id="IPR003593">
    <property type="entry name" value="AAA+_ATPase"/>
</dbReference>
<dbReference type="InterPro" id="IPR017871">
    <property type="entry name" value="ABC_transporter-like_CS"/>
</dbReference>
<keyword evidence="5 15" id="KW-0067">ATP-binding</keyword>
<evidence type="ECO:0000256" key="10">
    <source>
        <dbReference type="ARBA" id="ARBA00063934"/>
    </source>
</evidence>
<dbReference type="SUPFAM" id="SSF52540">
    <property type="entry name" value="P-loop containing nucleoside triphosphate hydrolases"/>
    <property type="match status" value="1"/>
</dbReference>
<evidence type="ECO:0000256" key="3">
    <source>
        <dbReference type="ARBA" id="ARBA00022496"/>
    </source>
</evidence>
<dbReference type="Proteomes" id="UP000254412">
    <property type="component" value="Unassembled WGS sequence"/>
</dbReference>
<dbReference type="OrthoDB" id="9790614at2"/>
<reference evidence="15 17" key="1">
    <citation type="journal article" date="2016" name="Front. Microbiol.">
        <title>Comprehensive Phylogenetic Analysis of Bovine Non-aureus Staphylococci Species Based on Whole-Genome Sequencing.</title>
        <authorList>
            <person name="Naushad S."/>
            <person name="Barkema H.W."/>
            <person name="Luby C."/>
            <person name="Condas L.A."/>
            <person name="Nobrega D.B."/>
            <person name="Carson D.A."/>
            <person name="De Buck J."/>
        </authorList>
    </citation>
    <scope>NUCLEOTIDE SEQUENCE [LARGE SCALE GENOMIC DNA]</scope>
    <source>
        <strain evidence="15 17">SNUC 4337</strain>
    </source>
</reference>
<keyword evidence="3" id="KW-0410">Iron transport</keyword>
<evidence type="ECO:0000256" key="6">
    <source>
        <dbReference type="ARBA" id="ARBA00023004"/>
    </source>
</evidence>
<name>A0A2T4SC68_9STAP</name>
<keyword evidence="19" id="KW-1185">Reference proteome</keyword>
<accession>A0A2T4SC68</accession>
<evidence type="ECO:0000313" key="16">
    <source>
        <dbReference type="EMBL" id="SUM54052.1"/>
    </source>
</evidence>
<comment type="catalytic activity">
    <reaction evidence="9">
        <text>a quaternary ammonium(out) + ATP + H2O = a quaternary ammonium(in) + ADP + phosphate + H(+)</text>
        <dbReference type="Rhea" id="RHEA:11036"/>
        <dbReference type="ChEBI" id="CHEBI:15377"/>
        <dbReference type="ChEBI" id="CHEBI:15378"/>
        <dbReference type="ChEBI" id="CHEBI:30616"/>
        <dbReference type="ChEBI" id="CHEBI:35267"/>
        <dbReference type="ChEBI" id="CHEBI:43474"/>
        <dbReference type="ChEBI" id="CHEBI:456216"/>
        <dbReference type="EC" id="7.6.2.9"/>
    </reaction>
</comment>
<dbReference type="AlphaFoldDB" id="A0A2T4SC68"/>
<dbReference type="GO" id="GO:0015418">
    <property type="term" value="F:ABC-type quaternary ammonium compound transporting activity"/>
    <property type="evidence" value="ECO:0007669"/>
    <property type="project" value="UniProtKB-EC"/>
</dbReference>
<dbReference type="PANTHER" id="PTHR42781">
    <property type="entry name" value="SPERMIDINE/PUTRESCINE IMPORT ATP-BINDING PROTEIN POTA"/>
    <property type="match status" value="1"/>
</dbReference>
<feature type="domain" description="ABC transporter" evidence="13">
    <location>
        <begin position="2"/>
        <end position="230"/>
    </location>
</feature>
<protein>
    <recommendedName>
        <fullName evidence="12">Carnitine transport ATP-binding protein OpuCA</fullName>
        <ecNumber evidence="11">7.6.2.9</ecNumber>
    </recommendedName>
</protein>
<keyword evidence="7" id="KW-0406">Ion transport</keyword>
<keyword evidence="16" id="KW-0378">Hydrolase</keyword>
<keyword evidence="2" id="KW-1003">Cell membrane</keyword>
<keyword evidence="8" id="KW-0472">Membrane</keyword>
<evidence type="ECO:0000256" key="8">
    <source>
        <dbReference type="ARBA" id="ARBA00023136"/>
    </source>
</evidence>
<sequence>MLQLRNISKSYNDNNVLRDINLSIEKGEIVSLLGPSGCGKTTLLNVILGLTEVTQGQILYNNREIQRKPMQKRNFNIVFQDFCLFPHLSAYENIVYGLKNIKKRIHDKRVTDLIELLALRPHLNKKVHELSGGQKQRVSIARTIVMEPEILLMDEPLSALDSVIKESIKDMIQRISKTLSLTTIIVTHDPEEALTMADKVVVIENGEVAQFGTPNDILNHPKSEFVERFILKQLKIKRDHIYRLFGDRHGA</sequence>
<dbReference type="InterPro" id="IPR050093">
    <property type="entry name" value="ABC_SmlMolc_Importer"/>
</dbReference>
<evidence type="ECO:0000256" key="7">
    <source>
        <dbReference type="ARBA" id="ARBA00023065"/>
    </source>
</evidence>
<evidence type="ECO:0000256" key="12">
    <source>
        <dbReference type="ARBA" id="ARBA00070305"/>
    </source>
</evidence>
<dbReference type="PANTHER" id="PTHR42781:SF9">
    <property type="entry name" value="AMINO ACID ABC TRANSPORTER, ATP-BINDING PROTEIN-RELATED"/>
    <property type="match status" value="1"/>
</dbReference>
<keyword evidence="6" id="KW-0408">Iron</keyword>
<dbReference type="EMBL" id="PZHR01000014">
    <property type="protein sequence ID" value="PTK59832.1"/>
    <property type="molecule type" value="Genomic_DNA"/>
</dbReference>
<dbReference type="Proteomes" id="UP000240400">
    <property type="component" value="Unassembled WGS sequence"/>
</dbReference>
<evidence type="ECO:0000313" key="15">
    <source>
        <dbReference type="EMBL" id="PTK59832.1"/>
    </source>
</evidence>
<dbReference type="EC" id="7.6.2.9" evidence="11"/>
<evidence type="ECO:0000313" key="19">
    <source>
        <dbReference type="Proteomes" id="UP000664081"/>
    </source>
</evidence>
<keyword evidence="1" id="KW-0813">Transport</keyword>
<dbReference type="GO" id="GO:0005524">
    <property type="term" value="F:ATP binding"/>
    <property type="evidence" value="ECO:0007669"/>
    <property type="project" value="UniProtKB-KW"/>
</dbReference>
<comment type="subunit">
    <text evidence="10">The complex is composed of two ATP-binding proteins (OpuCA), two transmembrane proteins (OpuCB and OpuCD) and a solute-binding protein (OpuCC).</text>
</comment>
<evidence type="ECO:0000313" key="18">
    <source>
        <dbReference type="Proteomes" id="UP000254412"/>
    </source>
</evidence>
<reference evidence="15" key="2">
    <citation type="submission" date="2018-03" db="EMBL/GenBank/DDBJ databases">
        <authorList>
            <person name="Keele B.F."/>
        </authorList>
    </citation>
    <scope>NUCLEOTIDE SEQUENCE</scope>
    <source>
        <strain evidence="15">SNUC 4337</strain>
    </source>
</reference>
<evidence type="ECO:0000256" key="1">
    <source>
        <dbReference type="ARBA" id="ARBA00022448"/>
    </source>
</evidence>
<gene>
    <name evidence="16" type="primary">potA_1</name>
    <name evidence="15" type="ORF">BUZ61_04245</name>
    <name evidence="14" type="ORF">J3T88_03545</name>
    <name evidence="16" type="ORF">NCTC13834_00335</name>
</gene>
<dbReference type="SMART" id="SM00382">
    <property type="entry name" value="AAA"/>
    <property type="match status" value="1"/>
</dbReference>
<dbReference type="PROSITE" id="PS00211">
    <property type="entry name" value="ABC_TRANSPORTER_1"/>
    <property type="match status" value="1"/>
</dbReference>
<dbReference type="RefSeq" id="WP_103373086.1">
    <property type="nucleotide sequence ID" value="NZ_BMCF01000001.1"/>
</dbReference>
<dbReference type="InterPro" id="IPR003439">
    <property type="entry name" value="ABC_transporter-like_ATP-bd"/>
</dbReference>
<dbReference type="InterPro" id="IPR015853">
    <property type="entry name" value="ABC_transpr_FbpC"/>
</dbReference>
<dbReference type="GO" id="GO:0015408">
    <property type="term" value="F:ABC-type ferric iron transporter activity"/>
    <property type="evidence" value="ECO:0007669"/>
    <property type="project" value="InterPro"/>
</dbReference>
<reference evidence="14 19" key="4">
    <citation type="submission" date="2021-03" db="EMBL/GenBank/DDBJ databases">
        <title>Staphylococci and Mammaliicocci in bats.</title>
        <authorList>
            <person name="Fountain K."/>
        </authorList>
    </citation>
    <scope>NUCLEOTIDE SEQUENCE [LARGE SCALE GENOMIC DNA]</scope>
    <source>
        <strain evidence="14 19">18_1_E_SW</strain>
    </source>
</reference>
<proteinExistence type="predicted"/>
<evidence type="ECO:0000313" key="14">
    <source>
        <dbReference type="EMBL" id="MBO1226397.1"/>
    </source>
</evidence>
<evidence type="ECO:0000256" key="5">
    <source>
        <dbReference type="ARBA" id="ARBA00022840"/>
    </source>
</evidence>
<dbReference type="CDD" id="cd03259">
    <property type="entry name" value="ABC_Carb_Solutes_like"/>
    <property type="match status" value="1"/>
</dbReference>
<dbReference type="EMBL" id="UHDS01000001">
    <property type="protein sequence ID" value="SUM54052.1"/>
    <property type="molecule type" value="Genomic_DNA"/>
</dbReference>
<organism evidence="15 17">
    <name type="scientific">Staphylococcus nepalensis</name>
    <dbReference type="NCBI Taxonomy" id="214473"/>
    <lineage>
        <taxon>Bacteria</taxon>
        <taxon>Bacillati</taxon>
        <taxon>Bacillota</taxon>
        <taxon>Bacilli</taxon>
        <taxon>Bacillales</taxon>
        <taxon>Staphylococcaceae</taxon>
        <taxon>Staphylococcus</taxon>
    </lineage>
</organism>
<dbReference type="FunFam" id="3.40.50.300:FF:000425">
    <property type="entry name" value="Probable ABC transporter, ATP-binding subunit"/>
    <property type="match status" value="1"/>
</dbReference>
<dbReference type="InterPro" id="IPR027417">
    <property type="entry name" value="P-loop_NTPase"/>
</dbReference>
<dbReference type="EMBL" id="JAFNLT010000002">
    <property type="protein sequence ID" value="MBO1226397.1"/>
    <property type="molecule type" value="Genomic_DNA"/>
</dbReference>
<dbReference type="GO" id="GO:0016020">
    <property type="term" value="C:membrane"/>
    <property type="evidence" value="ECO:0007669"/>
    <property type="project" value="InterPro"/>
</dbReference>
<evidence type="ECO:0000256" key="2">
    <source>
        <dbReference type="ARBA" id="ARBA00022475"/>
    </source>
</evidence>
<evidence type="ECO:0000256" key="4">
    <source>
        <dbReference type="ARBA" id="ARBA00022741"/>
    </source>
</evidence>
<evidence type="ECO:0000313" key="17">
    <source>
        <dbReference type="Proteomes" id="UP000240400"/>
    </source>
</evidence>